<accession>A0A8J6XIY7</accession>
<organism evidence="2 3">
    <name type="scientific">Iningainema tapete BLCC-T55</name>
    <dbReference type="NCBI Taxonomy" id="2748662"/>
    <lineage>
        <taxon>Bacteria</taxon>
        <taxon>Bacillati</taxon>
        <taxon>Cyanobacteriota</taxon>
        <taxon>Cyanophyceae</taxon>
        <taxon>Nostocales</taxon>
        <taxon>Scytonemataceae</taxon>
        <taxon>Iningainema tapete</taxon>
    </lineage>
</organism>
<feature type="domain" description="Tox-PL-2" evidence="1">
    <location>
        <begin position="9"/>
        <end position="107"/>
    </location>
</feature>
<dbReference type="RefSeq" id="WP_190825902.1">
    <property type="nucleotide sequence ID" value="NZ_CAWPPI010000027.1"/>
</dbReference>
<gene>
    <name evidence="2" type="ORF">ICL16_05715</name>
</gene>
<evidence type="ECO:0000313" key="2">
    <source>
        <dbReference type="EMBL" id="MBD2771606.1"/>
    </source>
</evidence>
<proteinExistence type="predicted"/>
<comment type="caution">
    <text evidence="2">The sequence shown here is derived from an EMBL/GenBank/DDBJ whole genome shotgun (WGS) entry which is preliminary data.</text>
</comment>
<evidence type="ECO:0000259" key="1">
    <source>
        <dbReference type="Pfam" id="PF15643"/>
    </source>
</evidence>
<name>A0A8J6XIY7_9CYAN</name>
<dbReference type="InterPro" id="IPR028910">
    <property type="entry name" value="Tox-PL-2_dom"/>
</dbReference>
<evidence type="ECO:0000313" key="3">
    <source>
        <dbReference type="Proteomes" id="UP000629098"/>
    </source>
</evidence>
<dbReference type="Proteomes" id="UP000629098">
    <property type="component" value="Unassembled WGS sequence"/>
</dbReference>
<reference evidence="2" key="1">
    <citation type="submission" date="2020-09" db="EMBL/GenBank/DDBJ databases">
        <title>Iningainema tapete sp. nov. (Scytonemataceae, Cyanobacteria) from greenhouses in central Florida (USA) produces two types of nodularin with biosynthetic potential for microcystin-LR and anabaenopeptins.</title>
        <authorList>
            <person name="Berthold D.E."/>
            <person name="Lefler F.W."/>
            <person name="Huang I.-S."/>
            <person name="Abdulla H."/>
            <person name="Zimba P.V."/>
            <person name="Laughinghouse H.D. IV."/>
        </authorList>
    </citation>
    <scope>NUCLEOTIDE SEQUENCE</scope>
    <source>
        <strain evidence="2">BLCCT55</strain>
    </source>
</reference>
<dbReference type="AlphaFoldDB" id="A0A8J6XIY7"/>
<sequence>MDKSWSNDEIRQQIAQVANRFGLFECDACSLAIKEFLIQKNIQGKQIKLYTGNAKGKYGNIYHDSLGRNIATNGRHEGISVNIGGQEIVFDNINHEGISREHWIANLYCLALDLGGDWEVTEIEF</sequence>
<dbReference type="EMBL" id="JACXAE010000027">
    <property type="protein sequence ID" value="MBD2771606.1"/>
    <property type="molecule type" value="Genomic_DNA"/>
</dbReference>
<dbReference type="Pfam" id="PF15643">
    <property type="entry name" value="Tox-PL-2"/>
    <property type="match status" value="1"/>
</dbReference>
<keyword evidence="3" id="KW-1185">Reference proteome</keyword>
<protein>
    <recommendedName>
        <fullName evidence="1">Tox-PL-2 domain-containing protein</fullName>
    </recommendedName>
</protein>